<keyword evidence="2" id="KW-0732">Signal</keyword>
<sequence length="467" mass="50686">MKKIAAVWLVSMVYASTFAQGVFPDRVTIPKMSTVTKNALSNKTEGMMVYDSDLKQFSYWTGQLWANFGSTAASGTGWQLIGNDLSTTNAGNVGVGISVPTRGKFEVFGALGNGPTSAVFGSDGTGVSLQRNWPTIGFNQYRDGSNVQRRIGEGYAATQFFDPNTGAMFINTFGTGVANSTSSFSVPTGIFTLLSNGNIGVRNGGSSNTGMWISRGAANTNGSLVVTGSTHNSHFHYDIGEETYIRAGKNNGRVVLNDIPGGNVVMGNGNGKLGINSGDPQYTLEVRQAANNTGIVLINGTNFNNWELRSEVYSTDNGTDCLMAFYNRSTKGWMRPTDGGWSENSDRRLKKNIQNLESVLGQIMRLRPARYQMINNNPNSTESIGFIAQELKEVFPEMVEVITVPIKNEGAGEIADLHGVDYSHLSVVAIKAIQEQQGLIEKLQKQNEELIQSYAQLMKDVEILKKK</sequence>
<dbReference type="RefSeq" id="WP_114068396.1">
    <property type="nucleotide sequence ID" value="NZ_CP030850.1"/>
</dbReference>
<evidence type="ECO:0000313" key="5">
    <source>
        <dbReference type="Proteomes" id="UP000251993"/>
    </source>
</evidence>
<dbReference type="Proteomes" id="UP000251993">
    <property type="component" value="Chromosome"/>
</dbReference>
<feature type="signal peptide" evidence="2">
    <location>
        <begin position="1"/>
        <end position="19"/>
    </location>
</feature>
<dbReference type="AlphaFoldDB" id="A0A344TLV6"/>
<evidence type="ECO:0000259" key="3">
    <source>
        <dbReference type="PROSITE" id="PS51688"/>
    </source>
</evidence>
<reference evidence="4 5" key="1">
    <citation type="submission" date="2018-07" db="EMBL/GenBank/DDBJ databases">
        <title>Genome sequencing of Runella.</title>
        <authorList>
            <person name="Baek M.-G."/>
            <person name="Yi H."/>
        </authorList>
    </citation>
    <scope>NUCLEOTIDE SEQUENCE [LARGE SCALE GENOMIC DNA]</scope>
    <source>
        <strain evidence="4 5">HYN0085</strain>
    </source>
</reference>
<dbReference type="InterPro" id="IPR030392">
    <property type="entry name" value="S74_ICA"/>
</dbReference>
<dbReference type="EMBL" id="CP030850">
    <property type="protein sequence ID" value="AXE19627.1"/>
    <property type="molecule type" value="Genomic_DNA"/>
</dbReference>
<dbReference type="PROSITE" id="PS51688">
    <property type="entry name" value="ICA"/>
    <property type="match status" value="1"/>
</dbReference>
<evidence type="ECO:0000313" key="4">
    <source>
        <dbReference type="EMBL" id="AXE19627.1"/>
    </source>
</evidence>
<dbReference type="OrthoDB" id="910903at2"/>
<accession>A0A344TLV6</accession>
<keyword evidence="1" id="KW-0175">Coiled coil</keyword>
<proteinExistence type="predicted"/>
<keyword evidence="5" id="KW-1185">Reference proteome</keyword>
<gene>
    <name evidence="4" type="ORF">DR864_18735</name>
</gene>
<protein>
    <recommendedName>
        <fullName evidence="3">Peptidase S74 domain-containing protein</fullName>
    </recommendedName>
</protein>
<organism evidence="4 5">
    <name type="scientific">Runella rosea</name>
    <dbReference type="NCBI Taxonomy" id="2259595"/>
    <lineage>
        <taxon>Bacteria</taxon>
        <taxon>Pseudomonadati</taxon>
        <taxon>Bacteroidota</taxon>
        <taxon>Cytophagia</taxon>
        <taxon>Cytophagales</taxon>
        <taxon>Spirosomataceae</taxon>
        <taxon>Runella</taxon>
    </lineage>
</organism>
<evidence type="ECO:0000256" key="1">
    <source>
        <dbReference type="SAM" id="Coils"/>
    </source>
</evidence>
<feature type="domain" description="Peptidase S74" evidence="3">
    <location>
        <begin position="345"/>
        <end position="447"/>
    </location>
</feature>
<dbReference type="KEGG" id="run:DR864_18735"/>
<name>A0A344TLV6_9BACT</name>
<evidence type="ECO:0000256" key="2">
    <source>
        <dbReference type="SAM" id="SignalP"/>
    </source>
</evidence>
<feature type="chain" id="PRO_5016848088" description="Peptidase S74 domain-containing protein" evidence="2">
    <location>
        <begin position="20"/>
        <end position="467"/>
    </location>
</feature>
<feature type="coiled-coil region" evidence="1">
    <location>
        <begin position="433"/>
        <end position="467"/>
    </location>
</feature>
<dbReference type="Pfam" id="PF13884">
    <property type="entry name" value="Peptidase_S74"/>
    <property type="match status" value="1"/>
</dbReference>